<feature type="transmembrane region" description="Helical" evidence="1">
    <location>
        <begin position="28"/>
        <end position="45"/>
    </location>
</feature>
<dbReference type="STRING" id="285473.A4G23_03602"/>
<keyword evidence="1" id="KW-1133">Transmembrane helix</keyword>
<dbReference type="InterPro" id="IPR019692">
    <property type="entry name" value="CFP-6_PH"/>
</dbReference>
<protein>
    <recommendedName>
        <fullName evidence="2">Low molecular weight protein antigen 6 PH domain-containing protein</fullName>
    </recommendedName>
</protein>
<evidence type="ECO:0000259" key="2">
    <source>
        <dbReference type="Pfam" id="PF10756"/>
    </source>
</evidence>
<dbReference type="Pfam" id="PF10756">
    <property type="entry name" value="bPH_6"/>
    <property type="match status" value="1"/>
</dbReference>
<accession>A0A1D8G5M6</accession>
<dbReference type="Proteomes" id="UP000095349">
    <property type="component" value="Chromosome"/>
</dbReference>
<reference evidence="3 4" key="1">
    <citation type="submission" date="2016-09" db="EMBL/GenBank/DDBJ databases">
        <title>Streptomyces rubrolavendulae MJM4426 Genome sequencing and assembly.</title>
        <authorList>
            <person name="Kim J.-G."/>
        </authorList>
    </citation>
    <scope>NUCLEOTIDE SEQUENCE [LARGE SCALE GENOMIC DNA]</scope>
    <source>
        <strain evidence="3 4">MJM4426</strain>
    </source>
</reference>
<dbReference type="KEGG" id="srn:A4G23_03602"/>
<gene>
    <name evidence="3" type="ORF">A4G23_03602</name>
</gene>
<keyword evidence="1" id="KW-0472">Membrane</keyword>
<dbReference type="PATRIC" id="fig|285473.5.peg.3774"/>
<evidence type="ECO:0000313" key="4">
    <source>
        <dbReference type="Proteomes" id="UP000095349"/>
    </source>
</evidence>
<dbReference type="OrthoDB" id="4337405at2"/>
<feature type="transmembrane region" description="Helical" evidence="1">
    <location>
        <begin position="57"/>
        <end position="79"/>
    </location>
</feature>
<organism evidence="3 4">
    <name type="scientific">Streptomyces rubrolavendulae</name>
    <dbReference type="NCBI Taxonomy" id="285473"/>
    <lineage>
        <taxon>Bacteria</taxon>
        <taxon>Bacillati</taxon>
        <taxon>Actinomycetota</taxon>
        <taxon>Actinomycetes</taxon>
        <taxon>Kitasatosporales</taxon>
        <taxon>Streptomycetaceae</taxon>
        <taxon>Streptomyces</taxon>
    </lineage>
</organism>
<keyword evidence="1" id="KW-0812">Transmembrane</keyword>
<dbReference type="RefSeq" id="WP_069977793.1">
    <property type="nucleotide sequence ID" value="NZ_CP017316.1"/>
</dbReference>
<feature type="domain" description="Low molecular weight protein antigen 6 PH" evidence="2">
    <location>
        <begin position="76"/>
        <end position="156"/>
    </location>
</feature>
<feature type="transmembrane region" description="Helical" evidence="1">
    <location>
        <begin position="175"/>
        <end position="196"/>
    </location>
</feature>
<dbReference type="GeneID" id="33066158"/>
<dbReference type="AlphaFoldDB" id="A0A1D8G5M6"/>
<sequence length="197" mass="21010">MTSPAQPPGESGKPSESASADRVYRSPMAMVGGVLLLGIGLWMGGDAVFRGDGLTPWTALAALLLGVPLVAAFTFRPAVYAGDDRLRVRNPFRTVVVPWAAVAELRSTYSTEVVTRDGAKYQLWAVPVSMRQRKLNVRSGGKHLVGSEATVEELRTLAEQNAVRPTAKGDPEVRWAYGFIVPALVGLVALVVLLALG</sequence>
<proteinExistence type="predicted"/>
<keyword evidence="4" id="KW-1185">Reference proteome</keyword>
<dbReference type="EMBL" id="CP017316">
    <property type="protein sequence ID" value="AOT60727.1"/>
    <property type="molecule type" value="Genomic_DNA"/>
</dbReference>
<evidence type="ECO:0000256" key="1">
    <source>
        <dbReference type="SAM" id="Phobius"/>
    </source>
</evidence>
<name>A0A1D8G5M6_9ACTN</name>
<evidence type="ECO:0000313" key="3">
    <source>
        <dbReference type="EMBL" id="AOT60727.1"/>
    </source>
</evidence>